<dbReference type="Proteomes" id="UP000694892">
    <property type="component" value="Chromosome 4L"/>
</dbReference>
<evidence type="ECO:0000313" key="2">
    <source>
        <dbReference type="Proteomes" id="UP000694892"/>
    </source>
</evidence>
<sequence>MKRGTEDWYICLSMSLHCNQRTQRCETLGSGTMATFLTYASYGNKPAFQHIDVSRRSCWSFLGPPPCLMHRRRQLAVPVPELTVMQLTHLIRELRQLRYQTGKESQQAESRACNTRGSAASFQPENTVTHCLFCLHHRKRQGG</sequence>
<protein>
    <submittedName>
        <fullName evidence="1">Uncharacterized protein</fullName>
    </submittedName>
</protein>
<proteinExistence type="predicted"/>
<reference evidence="2" key="1">
    <citation type="journal article" date="2016" name="Nature">
        <title>Genome evolution in the allotetraploid frog Xenopus laevis.</title>
        <authorList>
            <person name="Session A.M."/>
            <person name="Uno Y."/>
            <person name="Kwon T."/>
            <person name="Chapman J.A."/>
            <person name="Toyoda A."/>
            <person name="Takahashi S."/>
            <person name="Fukui A."/>
            <person name="Hikosaka A."/>
            <person name="Suzuki A."/>
            <person name="Kondo M."/>
            <person name="van Heeringen S.J."/>
            <person name="Quigley I."/>
            <person name="Heinz S."/>
            <person name="Ogino H."/>
            <person name="Ochi H."/>
            <person name="Hellsten U."/>
            <person name="Lyons J.B."/>
            <person name="Simakov O."/>
            <person name="Putnam N."/>
            <person name="Stites J."/>
            <person name="Kuroki Y."/>
            <person name="Tanaka T."/>
            <person name="Michiue T."/>
            <person name="Watanabe M."/>
            <person name="Bogdanovic O."/>
            <person name="Lister R."/>
            <person name="Georgiou G."/>
            <person name="Paranjpe S.S."/>
            <person name="van Kruijsbergen I."/>
            <person name="Shu S."/>
            <person name="Carlson J."/>
            <person name="Kinoshita T."/>
            <person name="Ohta Y."/>
            <person name="Mawaribuchi S."/>
            <person name="Jenkins J."/>
            <person name="Grimwood J."/>
            <person name="Schmutz J."/>
            <person name="Mitros T."/>
            <person name="Mozaffari S.V."/>
            <person name="Suzuki Y."/>
            <person name="Haramoto Y."/>
            <person name="Yamamoto T.S."/>
            <person name="Takagi C."/>
            <person name="Heald R."/>
            <person name="Miller K."/>
            <person name="Haudenschild C."/>
            <person name="Kitzman J."/>
            <person name="Nakayama T."/>
            <person name="Izutsu Y."/>
            <person name="Robert J."/>
            <person name="Fortriede J."/>
            <person name="Burns K."/>
            <person name="Lotay V."/>
            <person name="Karimi K."/>
            <person name="Yasuoka Y."/>
            <person name="Dichmann D.S."/>
            <person name="Flajnik M.F."/>
            <person name="Houston D.W."/>
            <person name="Shendure J."/>
            <person name="DuPasquier L."/>
            <person name="Vize P.D."/>
            <person name="Zorn A.M."/>
            <person name="Ito M."/>
            <person name="Marcotte E.M."/>
            <person name="Wallingford J.B."/>
            <person name="Ito Y."/>
            <person name="Asashima M."/>
            <person name="Ueno N."/>
            <person name="Matsuda Y."/>
            <person name="Veenstra G.J."/>
            <person name="Fujiyama A."/>
            <person name="Harland R.M."/>
            <person name="Taira M."/>
            <person name="Rokhsar D.S."/>
        </authorList>
    </citation>
    <scope>NUCLEOTIDE SEQUENCE [LARGE SCALE GENOMIC DNA]</scope>
    <source>
        <strain evidence="2">J</strain>
    </source>
</reference>
<accession>A0A974D3Y5</accession>
<dbReference type="OMA" id="NERTPRC"/>
<evidence type="ECO:0000313" key="1">
    <source>
        <dbReference type="EMBL" id="OCT84652.1"/>
    </source>
</evidence>
<name>A0A974D3Y5_XENLA</name>
<organism evidence="1 2">
    <name type="scientific">Xenopus laevis</name>
    <name type="common">African clawed frog</name>
    <dbReference type="NCBI Taxonomy" id="8355"/>
    <lineage>
        <taxon>Eukaryota</taxon>
        <taxon>Metazoa</taxon>
        <taxon>Chordata</taxon>
        <taxon>Craniata</taxon>
        <taxon>Vertebrata</taxon>
        <taxon>Euteleostomi</taxon>
        <taxon>Amphibia</taxon>
        <taxon>Batrachia</taxon>
        <taxon>Anura</taxon>
        <taxon>Pipoidea</taxon>
        <taxon>Pipidae</taxon>
        <taxon>Xenopodinae</taxon>
        <taxon>Xenopus</taxon>
        <taxon>Xenopus</taxon>
    </lineage>
</organism>
<dbReference type="AlphaFoldDB" id="A0A974D3Y5"/>
<dbReference type="EMBL" id="CM004472">
    <property type="protein sequence ID" value="OCT84652.1"/>
    <property type="molecule type" value="Genomic_DNA"/>
</dbReference>
<gene>
    <name evidence="1" type="ORF">XELAEV_18022806mg</name>
</gene>